<reference evidence="7 8" key="1">
    <citation type="submission" date="2020-05" db="EMBL/GenBank/DDBJ databases">
        <title>Flexivirga sp. ID2601S isolated from air conditioner.</title>
        <authorList>
            <person name="Kim D.H."/>
        </authorList>
    </citation>
    <scope>NUCLEOTIDE SEQUENCE [LARGE SCALE GENOMIC DNA]</scope>
    <source>
        <strain evidence="7 8">ID2601S</strain>
    </source>
</reference>
<evidence type="ECO:0000259" key="6">
    <source>
        <dbReference type="PROSITE" id="PS50850"/>
    </source>
</evidence>
<gene>
    <name evidence="7" type="ORF">HJ588_15180</name>
</gene>
<keyword evidence="2 5" id="KW-0812">Transmembrane</keyword>
<feature type="transmembrane region" description="Helical" evidence="5">
    <location>
        <begin position="369"/>
        <end position="390"/>
    </location>
</feature>
<dbReference type="PANTHER" id="PTHR23542:SF1">
    <property type="entry name" value="MAJOR FACILITATOR SUPERFAMILY (MFS) PROFILE DOMAIN-CONTAINING PROTEIN"/>
    <property type="match status" value="1"/>
</dbReference>
<dbReference type="Pfam" id="PF07690">
    <property type="entry name" value="MFS_1"/>
    <property type="match status" value="2"/>
</dbReference>
<feature type="transmembrane region" description="Helical" evidence="5">
    <location>
        <begin position="248"/>
        <end position="269"/>
    </location>
</feature>
<feature type="transmembrane region" description="Helical" evidence="5">
    <location>
        <begin position="16"/>
        <end position="40"/>
    </location>
</feature>
<dbReference type="InterPro" id="IPR020846">
    <property type="entry name" value="MFS_dom"/>
</dbReference>
<name>A0A849AMS5_9MICO</name>
<evidence type="ECO:0000313" key="8">
    <source>
        <dbReference type="Proteomes" id="UP000557772"/>
    </source>
</evidence>
<organism evidence="7 8">
    <name type="scientific">Flexivirga aerilata</name>
    <dbReference type="NCBI Taxonomy" id="1656889"/>
    <lineage>
        <taxon>Bacteria</taxon>
        <taxon>Bacillati</taxon>
        <taxon>Actinomycetota</taxon>
        <taxon>Actinomycetes</taxon>
        <taxon>Micrococcales</taxon>
        <taxon>Dermacoccaceae</taxon>
        <taxon>Flexivirga</taxon>
    </lineage>
</organism>
<dbReference type="PANTHER" id="PTHR23542">
    <property type="match status" value="1"/>
</dbReference>
<accession>A0A849AMS5</accession>
<feature type="transmembrane region" description="Helical" evidence="5">
    <location>
        <begin position="276"/>
        <end position="296"/>
    </location>
</feature>
<proteinExistence type="predicted"/>
<comment type="caution">
    <text evidence="7">The sequence shown here is derived from an EMBL/GenBank/DDBJ whole genome shotgun (WGS) entry which is preliminary data.</text>
</comment>
<feature type="transmembrane region" description="Helical" evidence="5">
    <location>
        <begin position="46"/>
        <end position="67"/>
    </location>
</feature>
<dbReference type="SUPFAM" id="SSF103473">
    <property type="entry name" value="MFS general substrate transporter"/>
    <property type="match status" value="1"/>
</dbReference>
<evidence type="ECO:0000256" key="3">
    <source>
        <dbReference type="ARBA" id="ARBA00022989"/>
    </source>
</evidence>
<dbReference type="InterPro" id="IPR036259">
    <property type="entry name" value="MFS_trans_sf"/>
</dbReference>
<feature type="transmembrane region" description="Helical" evidence="5">
    <location>
        <begin position="340"/>
        <end position="363"/>
    </location>
</feature>
<feature type="transmembrane region" description="Helical" evidence="5">
    <location>
        <begin position="174"/>
        <end position="191"/>
    </location>
</feature>
<protein>
    <submittedName>
        <fullName evidence="7">MFS transporter</fullName>
    </submittedName>
</protein>
<keyword evidence="4 5" id="KW-0472">Membrane</keyword>
<dbReference type="Gene3D" id="1.20.1250.20">
    <property type="entry name" value="MFS general substrate transporter like domains"/>
    <property type="match status" value="2"/>
</dbReference>
<feature type="transmembrane region" description="Helical" evidence="5">
    <location>
        <begin position="79"/>
        <end position="102"/>
    </location>
</feature>
<evidence type="ECO:0000256" key="2">
    <source>
        <dbReference type="ARBA" id="ARBA00022692"/>
    </source>
</evidence>
<dbReference type="PROSITE" id="PS50850">
    <property type="entry name" value="MFS"/>
    <property type="match status" value="1"/>
</dbReference>
<feature type="domain" description="Major facilitator superfamily (MFS) profile" evidence="6">
    <location>
        <begin position="214"/>
        <end position="402"/>
    </location>
</feature>
<dbReference type="InterPro" id="IPR011701">
    <property type="entry name" value="MFS"/>
</dbReference>
<evidence type="ECO:0000256" key="5">
    <source>
        <dbReference type="SAM" id="Phobius"/>
    </source>
</evidence>
<keyword evidence="3 5" id="KW-1133">Transmembrane helix</keyword>
<evidence type="ECO:0000313" key="7">
    <source>
        <dbReference type="EMBL" id="NNG40608.1"/>
    </source>
</evidence>
<comment type="subcellular location">
    <subcellularLocation>
        <location evidence="1">Cell membrane</location>
        <topology evidence="1">Multi-pass membrane protein</topology>
    </subcellularLocation>
</comment>
<evidence type="ECO:0000256" key="1">
    <source>
        <dbReference type="ARBA" id="ARBA00004651"/>
    </source>
</evidence>
<feature type="transmembrane region" description="Helical" evidence="5">
    <location>
        <begin position="302"/>
        <end position="319"/>
    </location>
</feature>
<evidence type="ECO:0000256" key="4">
    <source>
        <dbReference type="ARBA" id="ARBA00023136"/>
    </source>
</evidence>
<sequence length="402" mass="40657">MLTPYRALLAVPGARTFLLGSGIARLGGAMFGVAVVAMVSGRRGSYGLAGAVSAVGLVVLAATASSVGRVIDRRGQRRVTLPLTAWSTLWGAALIVASWVGAPDWTLFVGYGLSAVVVSTGSMSRARWSYLLADSPGRLHTAMSLEQVLDELSFVVGPAVAVLLATTIEPEAGLIAAFVLYAVGALVFVSARSTEPPVHREEGAVAALVIRNPAVLVVATVMVLTGGIFGSNEVVTLAFSGELGRKDLAGLILAVFAIGSATSALVVGARATRGSLARALVLGTGGMFLLEAPVLLVTSLPALAAVLLVAGIATAPTLITSMKLAQALVPPSQVNESMGLVFTGTVVGVAAGSAISGAVVQHAGARAGYLVPVLSGLGALLLAGACYRLLHRTREYASPGDV</sequence>
<dbReference type="Proteomes" id="UP000557772">
    <property type="component" value="Unassembled WGS sequence"/>
</dbReference>
<dbReference type="GO" id="GO:0022857">
    <property type="term" value="F:transmembrane transporter activity"/>
    <property type="evidence" value="ECO:0007669"/>
    <property type="project" value="InterPro"/>
</dbReference>
<dbReference type="RefSeq" id="WP_171157036.1">
    <property type="nucleotide sequence ID" value="NZ_JABENB010000002.1"/>
</dbReference>
<dbReference type="EMBL" id="JABENB010000002">
    <property type="protein sequence ID" value="NNG40608.1"/>
    <property type="molecule type" value="Genomic_DNA"/>
</dbReference>
<dbReference type="GO" id="GO:0005886">
    <property type="term" value="C:plasma membrane"/>
    <property type="evidence" value="ECO:0007669"/>
    <property type="project" value="UniProtKB-SubCell"/>
</dbReference>
<dbReference type="AlphaFoldDB" id="A0A849AMS5"/>
<keyword evidence="8" id="KW-1185">Reference proteome</keyword>
<feature type="transmembrane region" description="Helical" evidence="5">
    <location>
        <begin position="203"/>
        <end position="228"/>
    </location>
</feature>